<feature type="transmembrane region" description="Helical" evidence="2">
    <location>
        <begin position="121"/>
        <end position="144"/>
    </location>
</feature>
<dbReference type="Proteomes" id="UP000070339">
    <property type="component" value="Unassembled WGS sequence"/>
</dbReference>
<evidence type="ECO:0000313" key="4">
    <source>
        <dbReference type="Proteomes" id="UP000070339"/>
    </source>
</evidence>
<keyword evidence="2" id="KW-0472">Membrane</keyword>
<reference evidence="3 4" key="1">
    <citation type="journal article" date="2016" name="Int. J. Syst. Evol. Microbiol.">
        <title>Resolving the Complexity of Human Skin Metagenomes Using Single-Molecule Sequencing.</title>
        <authorList>
            <consortium name="NISC Comparative Sequencing Program"/>
            <person name="Tsai Y.C."/>
            <person name="Conlan S."/>
            <person name="Deming C."/>
            <person name="Segre J.A."/>
            <person name="Kong H.H."/>
            <person name="Korlach J."/>
            <person name="Oh J."/>
        </authorList>
    </citation>
    <scope>NUCLEOTIDE SEQUENCE [LARGE SCALE GENOMIC DNA]</scope>
    <source>
        <strain evidence="3 4">1B08</strain>
    </source>
</reference>
<keyword evidence="4" id="KW-1185">Reference proteome</keyword>
<keyword evidence="2" id="KW-1133">Transmembrane helix</keyword>
<keyword evidence="2" id="KW-0812">Transmembrane</keyword>
<name>A0ABR5VD83_9CORY</name>
<feature type="region of interest" description="Disordered" evidence="1">
    <location>
        <begin position="83"/>
        <end position="111"/>
    </location>
</feature>
<dbReference type="EMBL" id="LTEB01000012">
    <property type="protein sequence ID" value="KXU19120.1"/>
    <property type="molecule type" value="Genomic_DNA"/>
</dbReference>
<evidence type="ECO:0000256" key="2">
    <source>
        <dbReference type="SAM" id="Phobius"/>
    </source>
</evidence>
<evidence type="ECO:0008006" key="5">
    <source>
        <dbReference type="Google" id="ProtNLM"/>
    </source>
</evidence>
<comment type="caution">
    <text evidence="3">The sequence shown here is derived from an EMBL/GenBank/DDBJ whole genome shotgun (WGS) entry which is preliminary data.</text>
</comment>
<protein>
    <recommendedName>
        <fullName evidence="5">Bacterial Ig-like domain-containing protein</fullName>
    </recommendedName>
</protein>
<evidence type="ECO:0000256" key="1">
    <source>
        <dbReference type="SAM" id="MobiDB-lite"/>
    </source>
</evidence>
<accession>A0ABR5VD83</accession>
<evidence type="ECO:0000313" key="3">
    <source>
        <dbReference type="EMBL" id="KXU19120.1"/>
    </source>
</evidence>
<organism evidence="3 4">
    <name type="scientific">Corynebacterium simulans</name>
    <dbReference type="NCBI Taxonomy" id="146827"/>
    <lineage>
        <taxon>Bacteria</taxon>
        <taxon>Bacillati</taxon>
        <taxon>Actinomycetota</taxon>
        <taxon>Actinomycetes</taxon>
        <taxon>Mycobacteriales</taxon>
        <taxon>Corynebacteriaceae</taxon>
        <taxon>Corynebacterium</taxon>
    </lineage>
</organism>
<sequence length="151" mass="15582">MHQYRPEIKNDLIAVSKNTRLEVSDIPSSATVTLLRSPEDWNVKQEGNTFTVTPPAEGNGEFVYKVTFSDGTSKIVTSNVRAEKEPNNPVAPGDDSGVQPGWIVGPSDHGNNGGSSTAGTIAGVIGAVLAIALSIGGAAFAGLIPGLKLPS</sequence>
<proteinExistence type="predicted"/>
<gene>
    <name evidence="3" type="ORF">WM41_0230</name>
</gene>